<proteinExistence type="predicted"/>
<evidence type="ECO:0000313" key="1">
    <source>
        <dbReference type="EMBL" id="JAH63994.1"/>
    </source>
</evidence>
<name>A0A0E9UDQ2_ANGAN</name>
<reference evidence="1" key="2">
    <citation type="journal article" date="2015" name="Fish Shellfish Immunol.">
        <title>Early steps in the European eel (Anguilla anguilla)-Vibrio vulnificus interaction in the gills: Role of the RtxA13 toxin.</title>
        <authorList>
            <person name="Callol A."/>
            <person name="Pajuelo D."/>
            <person name="Ebbesson L."/>
            <person name="Teles M."/>
            <person name="MacKenzie S."/>
            <person name="Amaro C."/>
        </authorList>
    </citation>
    <scope>NUCLEOTIDE SEQUENCE</scope>
</reference>
<protein>
    <submittedName>
        <fullName evidence="1">Uncharacterized protein</fullName>
    </submittedName>
</protein>
<sequence length="42" mass="5009">MKLGMWLYSQSELKQTNRQILRSLSPNVILGKKTKNRSCYFF</sequence>
<dbReference type="EMBL" id="GBXM01044583">
    <property type="protein sequence ID" value="JAH63994.1"/>
    <property type="molecule type" value="Transcribed_RNA"/>
</dbReference>
<accession>A0A0E9UDQ2</accession>
<dbReference type="AlphaFoldDB" id="A0A0E9UDQ2"/>
<reference evidence="1" key="1">
    <citation type="submission" date="2014-11" db="EMBL/GenBank/DDBJ databases">
        <authorList>
            <person name="Amaro Gonzalez C."/>
        </authorList>
    </citation>
    <scope>NUCLEOTIDE SEQUENCE</scope>
</reference>
<organism evidence="1">
    <name type="scientific">Anguilla anguilla</name>
    <name type="common">European freshwater eel</name>
    <name type="synonym">Muraena anguilla</name>
    <dbReference type="NCBI Taxonomy" id="7936"/>
    <lineage>
        <taxon>Eukaryota</taxon>
        <taxon>Metazoa</taxon>
        <taxon>Chordata</taxon>
        <taxon>Craniata</taxon>
        <taxon>Vertebrata</taxon>
        <taxon>Euteleostomi</taxon>
        <taxon>Actinopterygii</taxon>
        <taxon>Neopterygii</taxon>
        <taxon>Teleostei</taxon>
        <taxon>Anguilliformes</taxon>
        <taxon>Anguillidae</taxon>
        <taxon>Anguilla</taxon>
    </lineage>
</organism>